<feature type="transmembrane region" description="Helical" evidence="9">
    <location>
        <begin position="76"/>
        <end position="95"/>
    </location>
</feature>
<evidence type="ECO:0000256" key="1">
    <source>
        <dbReference type="ARBA" id="ARBA00004211"/>
    </source>
</evidence>
<evidence type="ECO:0000313" key="11">
    <source>
        <dbReference type="EMBL" id="KAF5225275.1"/>
    </source>
</evidence>
<dbReference type="VEuPathDB" id="TriTrypDB:ECC02_001452"/>
<dbReference type="SUPFAM" id="SSF58038">
    <property type="entry name" value="SNARE fusion complex"/>
    <property type="match status" value="1"/>
</dbReference>
<dbReference type="GO" id="GO:0005484">
    <property type="term" value="F:SNAP receptor activity"/>
    <property type="evidence" value="ECO:0007669"/>
    <property type="project" value="TreeGrafter"/>
</dbReference>
<keyword evidence="6 9" id="KW-0472">Membrane</keyword>
<keyword evidence="5 9" id="KW-1133">Transmembrane helix</keyword>
<feature type="domain" description="T-SNARE coiled-coil homology" evidence="10">
    <location>
        <begin position="243"/>
        <end position="305"/>
    </location>
</feature>
<evidence type="ECO:0000313" key="12">
    <source>
        <dbReference type="Proteomes" id="UP000583944"/>
    </source>
</evidence>
<comment type="subcellular location">
    <subcellularLocation>
        <location evidence="1">Membrane</location>
        <topology evidence="1">Single-pass type IV membrane protein</topology>
    </subcellularLocation>
</comment>
<feature type="coiled-coil region" evidence="7">
    <location>
        <begin position="271"/>
        <end position="308"/>
    </location>
</feature>
<dbReference type="GO" id="GO:0005789">
    <property type="term" value="C:endoplasmic reticulum membrane"/>
    <property type="evidence" value="ECO:0007669"/>
    <property type="project" value="TreeGrafter"/>
</dbReference>
<dbReference type="PROSITE" id="PS50192">
    <property type="entry name" value="T_SNARE"/>
    <property type="match status" value="1"/>
</dbReference>
<evidence type="ECO:0000256" key="9">
    <source>
        <dbReference type="SAM" id="Phobius"/>
    </source>
</evidence>
<reference evidence="11 12" key="1">
    <citation type="journal article" date="2019" name="Genome Biol. Evol.">
        <title>Nanopore Sequencing Significantly Improves Genome Assembly of the Protozoan Parasite Trypanosoma cruzi.</title>
        <authorList>
            <person name="Diaz-Viraque F."/>
            <person name="Pita S."/>
            <person name="Greif G."/>
            <person name="de Souza R.C.M."/>
            <person name="Iraola G."/>
            <person name="Robello C."/>
        </authorList>
    </citation>
    <scope>NUCLEOTIDE SEQUENCE [LARGE SCALE GENOMIC DNA]</scope>
    <source>
        <strain evidence="11 12">Berenice</strain>
    </source>
</reference>
<feature type="coiled-coil region" evidence="7">
    <location>
        <begin position="119"/>
        <end position="146"/>
    </location>
</feature>
<keyword evidence="4" id="KW-0653">Protein transport</keyword>
<feature type="transmembrane region" description="Helical" evidence="9">
    <location>
        <begin position="314"/>
        <end position="332"/>
    </location>
</feature>
<dbReference type="VEuPathDB" id="TriTrypDB:BCY84_22051"/>
<dbReference type="Gene3D" id="1.20.5.110">
    <property type="match status" value="1"/>
</dbReference>
<evidence type="ECO:0000256" key="2">
    <source>
        <dbReference type="ARBA" id="ARBA00022448"/>
    </source>
</evidence>
<sequence length="337" mass="38475">MIGAAGEGSDPPPPLPPRRATTSRTAGPRISPARAGCQTIREHTSRGECACIYMCVRVLPHFCKRTCCPRRFCFCFSLLLLLLSYSFVFVFVFLLEWNYLRVFLHKESIYLFRSSMSDVAMYDEELKGLEEQISSLLRALDSATNLDQRLEKYNKAQDIMKRLHKTHHQFKVEVRLLEGNEQEVYEKRGQIHLLRINQLKMDLQSKKVEETPFSAARENSVFSSNSPSNDGKDEARAVARRVNTIQTSTLGSLAMTERLLNDTETVGIDAAAKLRSQTEQIQRVNENLNELDSDVNRAKKELTAFIRRMMTDRIIILFSVLILIGIITIVVLKVTKK</sequence>
<evidence type="ECO:0000256" key="5">
    <source>
        <dbReference type="ARBA" id="ARBA00022989"/>
    </source>
</evidence>
<evidence type="ECO:0000259" key="10">
    <source>
        <dbReference type="PROSITE" id="PS50192"/>
    </source>
</evidence>
<dbReference type="InterPro" id="IPR000727">
    <property type="entry name" value="T_SNARE_dom"/>
</dbReference>
<protein>
    <recommendedName>
        <fullName evidence="10">t-SNARE coiled-coil homology domain-containing protein</fullName>
    </recommendedName>
</protein>
<dbReference type="GO" id="GO:0006906">
    <property type="term" value="P:vesicle fusion"/>
    <property type="evidence" value="ECO:0007669"/>
    <property type="project" value="TreeGrafter"/>
</dbReference>
<dbReference type="GO" id="GO:0000149">
    <property type="term" value="F:SNARE binding"/>
    <property type="evidence" value="ECO:0007669"/>
    <property type="project" value="TreeGrafter"/>
</dbReference>
<evidence type="ECO:0000256" key="7">
    <source>
        <dbReference type="SAM" id="Coils"/>
    </source>
</evidence>
<evidence type="ECO:0000256" key="3">
    <source>
        <dbReference type="ARBA" id="ARBA00022692"/>
    </source>
</evidence>
<gene>
    <name evidence="11" type="ORF">ECC02_001452</name>
</gene>
<comment type="caution">
    <text evidence="11">The sequence shown here is derived from an EMBL/GenBank/DDBJ whole genome shotgun (WGS) entry which is preliminary data.</text>
</comment>
<dbReference type="GO" id="GO:0031201">
    <property type="term" value="C:SNARE complex"/>
    <property type="evidence" value="ECO:0007669"/>
    <property type="project" value="TreeGrafter"/>
</dbReference>
<dbReference type="EMBL" id="JABDHM010000007">
    <property type="protein sequence ID" value="KAF5225275.1"/>
    <property type="molecule type" value="Genomic_DNA"/>
</dbReference>
<dbReference type="GO" id="GO:0012507">
    <property type="term" value="C:ER to Golgi transport vesicle membrane"/>
    <property type="evidence" value="ECO:0007669"/>
    <property type="project" value="TreeGrafter"/>
</dbReference>
<dbReference type="PANTHER" id="PTHR21230">
    <property type="entry name" value="VESICLE TRANSPORT V-SNARE PROTEIN VTI1-RELATED"/>
    <property type="match status" value="1"/>
</dbReference>
<feature type="compositionally biased region" description="Low complexity" evidence="8">
    <location>
        <begin position="18"/>
        <end position="29"/>
    </location>
</feature>
<accession>A0A7J6YF66</accession>
<name>A0A7J6YF66_TRYCR</name>
<dbReference type="GO" id="GO:0031902">
    <property type="term" value="C:late endosome membrane"/>
    <property type="evidence" value="ECO:0007669"/>
    <property type="project" value="TreeGrafter"/>
</dbReference>
<evidence type="ECO:0000256" key="8">
    <source>
        <dbReference type="SAM" id="MobiDB-lite"/>
    </source>
</evidence>
<evidence type="ECO:0000256" key="4">
    <source>
        <dbReference type="ARBA" id="ARBA00022927"/>
    </source>
</evidence>
<feature type="region of interest" description="Disordered" evidence="8">
    <location>
        <begin position="1"/>
        <end position="31"/>
    </location>
</feature>
<keyword evidence="7" id="KW-0175">Coiled coil</keyword>
<proteinExistence type="predicted"/>
<dbReference type="PANTHER" id="PTHR21230:SF79">
    <property type="entry name" value="T-SNARE COILED-COIL HOMOLOGY DOMAIN-CONTAINING PROTEIN"/>
    <property type="match status" value="1"/>
</dbReference>
<dbReference type="GO" id="GO:0015031">
    <property type="term" value="P:protein transport"/>
    <property type="evidence" value="ECO:0007669"/>
    <property type="project" value="UniProtKB-KW"/>
</dbReference>
<keyword evidence="3 9" id="KW-0812">Transmembrane</keyword>
<organism evidence="11 12">
    <name type="scientific">Trypanosoma cruzi</name>
    <dbReference type="NCBI Taxonomy" id="5693"/>
    <lineage>
        <taxon>Eukaryota</taxon>
        <taxon>Discoba</taxon>
        <taxon>Euglenozoa</taxon>
        <taxon>Kinetoplastea</taxon>
        <taxon>Metakinetoplastina</taxon>
        <taxon>Trypanosomatida</taxon>
        <taxon>Trypanosomatidae</taxon>
        <taxon>Trypanosoma</taxon>
        <taxon>Schizotrypanum</taxon>
    </lineage>
</organism>
<dbReference type="AlphaFoldDB" id="A0A7J6YF66"/>
<dbReference type="Proteomes" id="UP000583944">
    <property type="component" value="Unassembled WGS sequence"/>
</dbReference>
<evidence type="ECO:0000256" key="6">
    <source>
        <dbReference type="ARBA" id="ARBA00023136"/>
    </source>
</evidence>
<dbReference type="GO" id="GO:0005794">
    <property type="term" value="C:Golgi apparatus"/>
    <property type="evidence" value="ECO:0007669"/>
    <property type="project" value="TreeGrafter"/>
</dbReference>
<keyword evidence="2" id="KW-0813">Transport</keyword>